<dbReference type="CDD" id="cd01347">
    <property type="entry name" value="ligand_gated_channel"/>
    <property type="match status" value="1"/>
</dbReference>
<dbReference type="Gene3D" id="2.40.170.20">
    <property type="entry name" value="TonB-dependent receptor, beta-barrel domain"/>
    <property type="match status" value="1"/>
</dbReference>
<dbReference type="InterPro" id="IPR012910">
    <property type="entry name" value="Plug_dom"/>
</dbReference>
<dbReference type="PANTHER" id="PTHR30069:SF53">
    <property type="entry name" value="COLICIN I RECEPTOR-RELATED"/>
    <property type="match status" value="1"/>
</dbReference>
<name>A0A1G6LZF0_NIADE</name>
<dbReference type="Gene3D" id="2.170.130.10">
    <property type="entry name" value="TonB-dependent receptor, plug domain"/>
    <property type="match status" value="1"/>
</dbReference>
<dbReference type="GO" id="GO:0006811">
    <property type="term" value="P:monoatomic ion transport"/>
    <property type="evidence" value="ECO:0007669"/>
    <property type="project" value="UniProtKB-KW"/>
</dbReference>
<dbReference type="STRING" id="1285928.SAMN04487894_102506"/>
<dbReference type="OrthoDB" id="9764669at2"/>
<evidence type="ECO:0000259" key="12">
    <source>
        <dbReference type="Pfam" id="PF00593"/>
    </source>
</evidence>
<dbReference type="GO" id="GO:0009279">
    <property type="term" value="C:cell outer membrane"/>
    <property type="evidence" value="ECO:0007669"/>
    <property type="project" value="UniProtKB-SubCell"/>
</dbReference>
<dbReference type="GO" id="GO:0015889">
    <property type="term" value="P:cobalamin transport"/>
    <property type="evidence" value="ECO:0007669"/>
    <property type="project" value="TreeGrafter"/>
</dbReference>
<evidence type="ECO:0000259" key="13">
    <source>
        <dbReference type="Pfam" id="PF07715"/>
    </source>
</evidence>
<proteinExistence type="inferred from homology"/>
<evidence type="ECO:0000256" key="2">
    <source>
        <dbReference type="ARBA" id="ARBA00022448"/>
    </source>
</evidence>
<dbReference type="InterPro" id="IPR039426">
    <property type="entry name" value="TonB-dep_rcpt-like"/>
</dbReference>
<evidence type="ECO:0000256" key="10">
    <source>
        <dbReference type="PROSITE-ProRule" id="PRU01360"/>
    </source>
</evidence>
<keyword evidence="15" id="KW-1185">Reference proteome</keyword>
<evidence type="ECO:0000256" key="7">
    <source>
        <dbReference type="ARBA" id="ARBA00023077"/>
    </source>
</evidence>
<dbReference type="Pfam" id="PF07715">
    <property type="entry name" value="Plug"/>
    <property type="match status" value="1"/>
</dbReference>
<feature type="domain" description="TonB-dependent receptor plug" evidence="13">
    <location>
        <begin position="34"/>
        <end position="143"/>
    </location>
</feature>
<reference evidence="15" key="1">
    <citation type="submission" date="2016-10" db="EMBL/GenBank/DDBJ databases">
        <authorList>
            <person name="Varghese N."/>
            <person name="Submissions S."/>
        </authorList>
    </citation>
    <scope>NUCLEOTIDE SEQUENCE [LARGE SCALE GENOMIC DNA]</scope>
    <source>
        <strain evidence="15">DSM 25811 / CCM 8410 / LMG 26954 / E90</strain>
    </source>
</reference>
<dbReference type="Proteomes" id="UP000198757">
    <property type="component" value="Unassembled WGS sequence"/>
</dbReference>
<keyword evidence="2 10" id="KW-0813">Transport</keyword>
<evidence type="ECO:0000313" key="15">
    <source>
        <dbReference type="Proteomes" id="UP000198757"/>
    </source>
</evidence>
<dbReference type="PROSITE" id="PS52016">
    <property type="entry name" value="TONB_DEPENDENT_REC_3"/>
    <property type="match status" value="1"/>
</dbReference>
<keyword evidence="7 11" id="KW-0798">TonB box</keyword>
<sequence length="616" mass="68266">MMTAVLCSHVLMAQEDTTSLDNVTVTATRFPKKLSETGKVVTIITKEDLEKAGGKDLPQLLNEQAGIIINGAGSNPGKDKSVYIRGANYNYTVILINGVPVVDPTGVGGAFDLRMLPVDQIERIEILKGAQSALYGSDAVAGVINIITRKGGDTPARLYGGFSYGTRHTLRAHTGLNGSFGASSYNISFVHNETRGISEAKDTLGTQHFPSNGMLQNAISADLDGALTHSLHIKPFVRYAYFTGSYSPEAFKPGGDRFRASLMTAGSQASYNFSKGSLTGLFSYDEVSRSYPDGFIKEFNGSKKTAEVFTRYDLHPYFQTLLGLRYDEVSMKQPNATTPDTSSKIISPYLSLFLRNLGGFNFEAGGRLTNHSKYGNNFTYTLNPSYLINDRVKLFVNFGTAFRAPALSELFGLYGANPNLKPEESQTLEGGAQFTTTDKKADARITGFIRNTKNIIAYVSNRYTNYNRQKDHGLELETTLRPVDPLTIKLFYTFTEGKVTTANSSNNGDTTYNNLFRRPKNSFGAHIGYQVIPALYISTNINYYGDRRDLDFSTYPSLTVPLKAYTLWDLYTEYSFLKQKLRVFAQVTNLLDADYYETYGYAVWGRAFNAGLRFRL</sequence>
<evidence type="ECO:0000256" key="8">
    <source>
        <dbReference type="ARBA" id="ARBA00023136"/>
    </source>
</evidence>
<dbReference type="SUPFAM" id="SSF56935">
    <property type="entry name" value="Porins"/>
    <property type="match status" value="1"/>
</dbReference>
<evidence type="ECO:0000256" key="1">
    <source>
        <dbReference type="ARBA" id="ARBA00004571"/>
    </source>
</evidence>
<feature type="domain" description="TonB-dependent receptor-like beta-barrel" evidence="12">
    <location>
        <begin position="223"/>
        <end position="590"/>
    </location>
</feature>
<evidence type="ECO:0000256" key="3">
    <source>
        <dbReference type="ARBA" id="ARBA00022452"/>
    </source>
</evidence>
<evidence type="ECO:0000256" key="5">
    <source>
        <dbReference type="ARBA" id="ARBA00022729"/>
    </source>
</evidence>
<accession>A0A1G6LZF0</accession>
<evidence type="ECO:0000256" key="11">
    <source>
        <dbReference type="RuleBase" id="RU003357"/>
    </source>
</evidence>
<dbReference type="EMBL" id="FMZO01000002">
    <property type="protein sequence ID" value="SDC48591.1"/>
    <property type="molecule type" value="Genomic_DNA"/>
</dbReference>
<dbReference type="InterPro" id="IPR000531">
    <property type="entry name" value="Beta-barrel_TonB"/>
</dbReference>
<comment type="subcellular location">
    <subcellularLocation>
        <location evidence="1 10">Cell outer membrane</location>
        <topology evidence="1 10">Multi-pass membrane protein</topology>
    </subcellularLocation>
</comment>
<dbReference type="Pfam" id="PF00593">
    <property type="entry name" value="TonB_dep_Rec_b-barrel"/>
    <property type="match status" value="1"/>
</dbReference>
<keyword evidence="4 10" id="KW-0812">Transmembrane</keyword>
<organism evidence="14 15">
    <name type="scientific">Niabella drilacis (strain DSM 25811 / CCM 8410 / CCUG 62505 / LMG 26954 / E90)</name>
    <dbReference type="NCBI Taxonomy" id="1285928"/>
    <lineage>
        <taxon>Bacteria</taxon>
        <taxon>Pseudomonadati</taxon>
        <taxon>Bacteroidota</taxon>
        <taxon>Chitinophagia</taxon>
        <taxon>Chitinophagales</taxon>
        <taxon>Chitinophagaceae</taxon>
        <taxon>Niabella</taxon>
    </lineage>
</organism>
<evidence type="ECO:0000256" key="6">
    <source>
        <dbReference type="ARBA" id="ARBA00023065"/>
    </source>
</evidence>
<dbReference type="PANTHER" id="PTHR30069">
    <property type="entry name" value="TONB-DEPENDENT OUTER MEMBRANE RECEPTOR"/>
    <property type="match status" value="1"/>
</dbReference>
<comment type="similarity">
    <text evidence="10 11">Belongs to the TonB-dependent receptor family.</text>
</comment>
<keyword evidence="8 10" id="KW-0472">Membrane</keyword>
<keyword evidence="9 10" id="KW-0998">Cell outer membrane</keyword>
<evidence type="ECO:0000256" key="4">
    <source>
        <dbReference type="ARBA" id="ARBA00022692"/>
    </source>
</evidence>
<keyword evidence="6" id="KW-0406">Ion transport</keyword>
<keyword evidence="5" id="KW-0732">Signal</keyword>
<dbReference type="InterPro" id="IPR036942">
    <property type="entry name" value="Beta-barrel_TonB_sf"/>
</dbReference>
<dbReference type="AlphaFoldDB" id="A0A1G6LZF0"/>
<protein>
    <submittedName>
        <fullName evidence="14">Vitamin B12 transporter</fullName>
    </submittedName>
</protein>
<evidence type="ECO:0000313" key="14">
    <source>
        <dbReference type="EMBL" id="SDC48591.1"/>
    </source>
</evidence>
<keyword evidence="3 10" id="KW-1134">Transmembrane beta strand</keyword>
<dbReference type="InterPro" id="IPR037066">
    <property type="entry name" value="Plug_dom_sf"/>
</dbReference>
<gene>
    <name evidence="14" type="ORF">SAMN04487894_102506</name>
</gene>
<evidence type="ECO:0000256" key="9">
    <source>
        <dbReference type="ARBA" id="ARBA00023237"/>
    </source>
</evidence>